<evidence type="ECO:0000256" key="3">
    <source>
        <dbReference type="ARBA" id="ARBA00023125"/>
    </source>
</evidence>
<evidence type="ECO:0000256" key="1">
    <source>
        <dbReference type="ARBA" id="ARBA00022491"/>
    </source>
</evidence>
<dbReference type="InterPro" id="IPR011256">
    <property type="entry name" value="Reg_factor_effector_dom_sf"/>
</dbReference>
<keyword evidence="1" id="KW-0678">Repressor</keyword>
<sequence>MGEVSQITGISKDTLRFYDKSGLLKPGYVDPKNNYRYYTFNQFWRIDIILCCRKLGISLEKIKSVLDLHDNNKIVELLLEHRADAIRLSNYYMRIADDISWYESQNSQIAKARQAQNICVKTLPERKVIGINRKNESAYQLQLHQAYRNEVLHTESIKRNYGYFLNTEDIFNNQFHKTGGYIEVGSGQYQYVEEKDILTIPGGKYACFITDVSKDTADFSPLVNWINEHDYKADFIIADEIGLQLYAYMQYPCEIKMLLKK</sequence>
<protein>
    <submittedName>
        <fullName evidence="6">MerR family transcriptional regulator</fullName>
    </submittedName>
</protein>
<proteinExistence type="predicted"/>
<dbReference type="OrthoDB" id="9773308at2"/>
<keyword evidence="4" id="KW-0804">Transcription</keyword>
<dbReference type="RefSeq" id="WP_094154974.1">
    <property type="nucleotide sequence ID" value="NZ_CP020028.1"/>
</dbReference>
<name>A0A222WLR9_9BACL</name>
<evidence type="ECO:0000259" key="5">
    <source>
        <dbReference type="PROSITE" id="PS50937"/>
    </source>
</evidence>
<keyword evidence="3" id="KW-0238">DNA-binding</keyword>
<evidence type="ECO:0000313" key="6">
    <source>
        <dbReference type="EMBL" id="ASR47397.1"/>
    </source>
</evidence>
<keyword evidence="7" id="KW-1185">Reference proteome</keyword>
<dbReference type="PANTHER" id="PTHR30204">
    <property type="entry name" value="REDOX-CYCLING DRUG-SENSING TRANSCRIPTIONAL ACTIVATOR SOXR"/>
    <property type="match status" value="1"/>
</dbReference>
<dbReference type="KEGG" id="pkb:B4V02_12225"/>
<keyword evidence="2" id="KW-0805">Transcription regulation</keyword>
<dbReference type="Gene3D" id="3.20.80.10">
    <property type="entry name" value="Regulatory factor, effector binding domain"/>
    <property type="match status" value="1"/>
</dbReference>
<dbReference type="AlphaFoldDB" id="A0A222WLR9"/>
<dbReference type="Proteomes" id="UP000214666">
    <property type="component" value="Chromosome"/>
</dbReference>
<organism evidence="6 7">
    <name type="scientific">Paenibacillus kribbensis</name>
    <dbReference type="NCBI Taxonomy" id="172713"/>
    <lineage>
        <taxon>Bacteria</taxon>
        <taxon>Bacillati</taxon>
        <taxon>Bacillota</taxon>
        <taxon>Bacilli</taxon>
        <taxon>Bacillales</taxon>
        <taxon>Paenibacillaceae</taxon>
        <taxon>Paenibacillus</taxon>
    </lineage>
</organism>
<evidence type="ECO:0000256" key="2">
    <source>
        <dbReference type="ARBA" id="ARBA00023015"/>
    </source>
</evidence>
<dbReference type="PROSITE" id="PS50937">
    <property type="entry name" value="HTH_MERR_2"/>
    <property type="match status" value="1"/>
</dbReference>
<dbReference type="SUPFAM" id="SSF46955">
    <property type="entry name" value="Putative DNA-binding domain"/>
    <property type="match status" value="1"/>
</dbReference>
<dbReference type="InterPro" id="IPR009061">
    <property type="entry name" value="DNA-bd_dom_put_sf"/>
</dbReference>
<reference evidence="6 7" key="1">
    <citation type="submission" date="2017-03" db="EMBL/GenBank/DDBJ databases">
        <title>Complete genome sequence of Paenibacillus Kribbensis producing bioflocculants.</title>
        <authorList>
            <person name="Lee H.-G."/>
            <person name="Oh H.-M."/>
        </authorList>
    </citation>
    <scope>NUCLEOTIDE SEQUENCE [LARGE SCALE GENOMIC DNA]</scope>
    <source>
        <strain evidence="6 7">AM49</strain>
    </source>
</reference>
<dbReference type="SMART" id="SM00422">
    <property type="entry name" value="HTH_MERR"/>
    <property type="match status" value="1"/>
</dbReference>
<gene>
    <name evidence="6" type="ORF">B4V02_12225</name>
</gene>
<dbReference type="InterPro" id="IPR000551">
    <property type="entry name" value="MerR-type_HTH_dom"/>
</dbReference>
<dbReference type="GO" id="GO:0003700">
    <property type="term" value="F:DNA-binding transcription factor activity"/>
    <property type="evidence" value="ECO:0007669"/>
    <property type="project" value="InterPro"/>
</dbReference>
<accession>A0A222WLR9</accession>
<feature type="domain" description="HTH merR-type" evidence="5">
    <location>
        <begin position="1"/>
        <end position="68"/>
    </location>
</feature>
<dbReference type="InterPro" id="IPR047057">
    <property type="entry name" value="MerR_fam"/>
</dbReference>
<dbReference type="PROSITE" id="PS00552">
    <property type="entry name" value="HTH_MERR_1"/>
    <property type="match status" value="1"/>
</dbReference>
<dbReference type="SUPFAM" id="SSF55136">
    <property type="entry name" value="Probable bacterial effector-binding domain"/>
    <property type="match status" value="1"/>
</dbReference>
<dbReference type="GO" id="GO:0003677">
    <property type="term" value="F:DNA binding"/>
    <property type="evidence" value="ECO:0007669"/>
    <property type="project" value="UniProtKB-KW"/>
</dbReference>
<evidence type="ECO:0000313" key="7">
    <source>
        <dbReference type="Proteomes" id="UP000214666"/>
    </source>
</evidence>
<evidence type="ECO:0000256" key="4">
    <source>
        <dbReference type="ARBA" id="ARBA00023163"/>
    </source>
</evidence>
<dbReference type="PANTHER" id="PTHR30204:SF69">
    <property type="entry name" value="MERR-FAMILY TRANSCRIPTIONAL REGULATOR"/>
    <property type="match status" value="1"/>
</dbReference>
<dbReference type="Gene3D" id="1.10.1660.10">
    <property type="match status" value="1"/>
</dbReference>
<dbReference type="EMBL" id="CP020028">
    <property type="protein sequence ID" value="ASR47397.1"/>
    <property type="molecule type" value="Genomic_DNA"/>
</dbReference>
<dbReference type="Pfam" id="PF13411">
    <property type="entry name" value="MerR_1"/>
    <property type="match status" value="1"/>
</dbReference>